<dbReference type="NCBIfam" id="TIGR00081">
    <property type="entry name" value="purC"/>
    <property type="match status" value="1"/>
</dbReference>
<keyword evidence="4 8" id="KW-0547">Nucleotide-binding</keyword>
<evidence type="ECO:0000313" key="10">
    <source>
        <dbReference type="EMBL" id="MBZ2165668.1"/>
    </source>
</evidence>
<organism evidence="10 11">
    <name type="scientific">Methanobacterium spitsbergense</name>
    <dbReference type="NCBI Taxonomy" id="2874285"/>
    <lineage>
        <taxon>Archaea</taxon>
        <taxon>Methanobacteriati</taxon>
        <taxon>Methanobacteriota</taxon>
        <taxon>Methanomada group</taxon>
        <taxon>Methanobacteria</taxon>
        <taxon>Methanobacteriales</taxon>
        <taxon>Methanobacteriaceae</taxon>
        <taxon>Methanobacterium</taxon>
    </lineage>
</organism>
<evidence type="ECO:0000256" key="4">
    <source>
        <dbReference type="ARBA" id="ARBA00022741"/>
    </source>
</evidence>
<dbReference type="GO" id="GO:0005524">
    <property type="term" value="F:ATP binding"/>
    <property type="evidence" value="ECO:0007669"/>
    <property type="project" value="UniProtKB-KW"/>
</dbReference>
<evidence type="ECO:0000256" key="7">
    <source>
        <dbReference type="ARBA" id="ARBA00048475"/>
    </source>
</evidence>
<comment type="catalytic activity">
    <reaction evidence="7 8">
        <text>5-amino-1-(5-phospho-D-ribosyl)imidazole-4-carboxylate + L-aspartate + ATP = (2S)-2-[5-amino-1-(5-phospho-beta-D-ribosyl)imidazole-4-carboxamido]succinate + ADP + phosphate + 2 H(+)</text>
        <dbReference type="Rhea" id="RHEA:22628"/>
        <dbReference type="ChEBI" id="CHEBI:15378"/>
        <dbReference type="ChEBI" id="CHEBI:29991"/>
        <dbReference type="ChEBI" id="CHEBI:30616"/>
        <dbReference type="ChEBI" id="CHEBI:43474"/>
        <dbReference type="ChEBI" id="CHEBI:58443"/>
        <dbReference type="ChEBI" id="CHEBI:77657"/>
        <dbReference type="ChEBI" id="CHEBI:456216"/>
        <dbReference type="EC" id="6.3.2.6"/>
    </reaction>
</comment>
<comment type="similarity">
    <text evidence="2 8">Belongs to the SAICAR synthetase family.</text>
</comment>
<name>A0A8T5UPF7_9EURY</name>
<dbReference type="InterPro" id="IPR050089">
    <property type="entry name" value="SAICAR_synthetase"/>
</dbReference>
<comment type="caution">
    <text evidence="10">The sequence shown here is derived from an EMBL/GenBank/DDBJ whole genome shotgun (WGS) entry which is preliminary data.</text>
</comment>
<dbReference type="RefSeq" id="WP_223791268.1">
    <property type="nucleotide sequence ID" value="NZ_JAIOUQ010000007.1"/>
</dbReference>
<dbReference type="InterPro" id="IPR018236">
    <property type="entry name" value="SAICAR_synthetase_CS"/>
</dbReference>
<dbReference type="GO" id="GO:0004639">
    <property type="term" value="F:phosphoribosylaminoimidazolesuccinocarboxamide synthase activity"/>
    <property type="evidence" value="ECO:0007669"/>
    <property type="project" value="UniProtKB-UniRule"/>
</dbReference>
<dbReference type="Gene3D" id="3.30.200.20">
    <property type="entry name" value="Phosphorylase Kinase, domain 1"/>
    <property type="match status" value="1"/>
</dbReference>
<dbReference type="SUPFAM" id="SSF56104">
    <property type="entry name" value="SAICAR synthase-like"/>
    <property type="match status" value="1"/>
</dbReference>
<dbReference type="Gene3D" id="3.30.470.20">
    <property type="entry name" value="ATP-grasp fold, B domain"/>
    <property type="match status" value="1"/>
</dbReference>
<keyword evidence="3 8" id="KW-0436">Ligase</keyword>
<evidence type="ECO:0000256" key="1">
    <source>
        <dbReference type="ARBA" id="ARBA00004672"/>
    </source>
</evidence>
<keyword evidence="6 8" id="KW-0067">ATP-binding</keyword>
<dbReference type="EC" id="6.3.2.6" evidence="8"/>
<comment type="pathway">
    <text evidence="1 8">Purine metabolism; IMP biosynthesis via de novo pathway; 5-amino-1-(5-phospho-D-ribosyl)imidazole-4-carboxamide from 5-amino-1-(5-phospho-D-ribosyl)imidazole-4-carboxylate: step 1/2.</text>
</comment>
<proteinExistence type="inferred from homology"/>
<feature type="domain" description="SAICAR synthetase/ADE2 N-terminal" evidence="9">
    <location>
        <begin position="9"/>
        <end position="234"/>
    </location>
</feature>
<evidence type="ECO:0000256" key="2">
    <source>
        <dbReference type="ARBA" id="ARBA00010190"/>
    </source>
</evidence>
<dbReference type="GO" id="GO:0009236">
    <property type="term" value="P:cobalamin biosynthetic process"/>
    <property type="evidence" value="ECO:0007669"/>
    <property type="project" value="InterPro"/>
</dbReference>
<dbReference type="InterPro" id="IPR028923">
    <property type="entry name" value="SAICAR_synt/ADE2_N"/>
</dbReference>
<dbReference type="Proteomes" id="UP000825933">
    <property type="component" value="Unassembled WGS sequence"/>
</dbReference>
<dbReference type="PROSITE" id="PS01057">
    <property type="entry name" value="SAICAR_SYNTHETASE_1"/>
    <property type="match status" value="1"/>
</dbReference>
<sequence length="248" mass="28277">MNSKIGDLIYAGKAKDVYETDNPTQVIVKFRDDITAGDGIKSESLVKKGFYNSVISSKFFEVLEKSGIKTQYIELIKPGYMLCKKLDMIPLEVITRNIAAGSLIKKFPFTDKQELNPPVIQMDYKNDEYHDPMLNDSITIALGLATQQELDGIRDITLKINAILKDFLLERDILFPDFKIEYGFDSQGNIVLGDEISPDTCRFWDSKTWEVLDKDLFRKGESGVMDAYMKVASMILSNEDKEKWNINL</sequence>
<dbReference type="InterPro" id="IPR033934">
    <property type="entry name" value="SAICAR_synt_PurC"/>
</dbReference>
<evidence type="ECO:0000256" key="3">
    <source>
        <dbReference type="ARBA" id="ARBA00022598"/>
    </source>
</evidence>
<dbReference type="PANTHER" id="PTHR43599:SF3">
    <property type="entry name" value="SI:DKEY-6E2.2"/>
    <property type="match status" value="1"/>
</dbReference>
<protein>
    <recommendedName>
        <fullName evidence="8">Phosphoribosylaminoimidazole-succinocarboxamide synthase</fullName>
        <ecNumber evidence="8">6.3.2.6</ecNumber>
    </recommendedName>
    <alternativeName>
        <fullName evidence="8">SAICAR synthetase</fullName>
    </alternativeName>
</protein>
<evidence type="ECO:0000256" key="6">
    <source>
        <dbReference type="ARBA" id="ARBA00022840"/>
    </source>
</evidence>
<dbReference type="EMBL" id="JAIOUQ010000007">
    <property type="protein sequence ID" value="MBZ2165668.1"/>
    <property type="molecule type" value="Genomic_DNA"/>
</dbReference>
<gene>
    <name evidence="8" type="primary">purC</name>
    <name evidence="10" type="ORF">K8N75_06400</name>
</gene>
<dbReference type="PANTHER" id="PTHR43599">
    <property type="entry name" value="MULTIFUNCTIONAL PROTEIN ADE2"/>
    <property type="match status" value="1"/>
</dbReference>
<dbReference type="HAMAP" id="MF_00137">
    <property type="entry name" value="SAICAR_synth"/>
    <property type="match status" value="1"/>
</dbReference>
<keyword evidence="11" id="KW-1185">Reference proteome</keyword>
<dbReference type="InterPro" id="IPR001636">
    <property type="entry name" value="SAICAR_synth"/>
</dbReference>
<dbReference type="AlphaFoldDB" id="A0A8T5UPF7"/>
<evidence type="ECO:0000259" key="9">
    <source>
        <dbReference type="Pfam" id="PF01259"/>
    </source>
</evidence>
<accession>A0A8T5UPF7</accession>
<evidence type="ECO:0000256" key="8">
    <source>
        <dbReference type="HAMAP-Rule" id="MF_00137"/>
    </source>
</evidence>
<dbReference type="CDD" id="cd01415">
    <property type="entry name" value="SAICAR_synt_PurC"/>
    <property type="match status" value="1"/>
</dbReference>
<keyword evidence="5 8" id="KW-0658">Purine biosynthesis</keyword>
<dbReference type="GO" id="GO:0006189">
    <property type="term" value="P:'de novo' IMP biosynthetic process"/>
    <property type="evidence" value="ECO:0007669"/>
    <property type="project" value="UniProtKB-UniRule"/>
</dbReference>
<evidence type="ECO:0000313" key="11">
    <source>
        <dbReference type="Proteomes" id="UP000825933"/>
    </source>
</evidence>
<dbReference type="Pfam" id="PF01259">
    <property type="entry name" value="SAICAR_synt"/>
    <property type="match status" value="1"/>
</dbReference>
<reference evidence="11" key="1">
    <citation type="journal article" date="2022" name="Microbiol. Resour. Announc.">
        <title>Draft Genome Sequence of a Methanogenic Archaeon from West Spitsbergen Permafrost.</title>
        <authorList>
            <person name="Trubitsyn V."/>
            <person name="Rivkina E."/>
            <person name="Shcherbakova V."/>
        </authorList>
    </citation>
    <scope>NUCLEOTIDE SEQUENCE [LARGE SCALE GENOMIC DNA]</scope>
    <source>
        <strain evidence="11">VT</strain>
    </source>
</reference>
<evidence type="ECO:0000256" key="5">
    <source>
        <dbReference type="ARBA" id="ARBA00022755"/>
    </source>
</evidence>